<dbReference type="PRINTS" id="PR01590">
    <property type="entry name" value="HTHFIS"/>
</dbReference>
<evidence type="ECO:0000256" key="5">
    <source>
        <dbReference type="ARBA" id="ARBA00023163"/>
    </source>
</evidence>
<dbReference type="SMART" id="SM00382">
    <property type="entry name" value="AAA"/>
    <property type="match status" value="1"/>
</dbReference>
<dbReference type="PROSITE" id="PS50113">
    <property type="entry name" value="PAC"/>
    <property type="match status" value="1"/>
</dbReference>
<dbReference type="SMART" id="SM00448">
    <property type="entry name" value="REC"/>
    <property type="match status" value="1"/>
</dbReference>
<dbReference type="Pfam" id="PF25601">
    <property type="entry name" value="AAA_lid_14"/>
    <property type="match status" value="1"/>
</dbReference>
<dbReference type="InterPro" id="IPR001789">
    <property type="entry name" value="Sig_transdc_resp-reg_receiver"/>
</dbReference>
<dbReference type="Pfam" id="PF00158">
    <property type="entry name" value="Sigma54_activat"/>
    <property type="match status" value="1"/>
</dbReference>
<dbReference type="InterPro" id="IPR000014">
    <property type="entry name" value="PAS"/>
</dbReference>
<organism evidence="13 14">
    <name type="scientific">Bilophila wadsworthia (strain 3_1_6)</name>
    <dbReference type="NCBI Taxonomy" id="563192"/>
    <lineage>
        <taxon>Bacteria</taxon>
        <taxon>Pseudomonadati</taxon>
        <taxon>Thermodesulfobacteriota</taxon>
        <taxon>Desulfovibrionia</taxon>
        <taxon>Desulfovibrionales</taxon>
        <taxon>Desulfovibrionaceae</taxon>
        <taxon>Bilophila</taxon>
    </lineage>
</organism>
<keyword evidence="6" id="KW-0597">Phosphoprotein</keyword>
<dbReference type="PROSITE" id="PS50112">
    <property type="entry name" value="PAS"/>
    <property type="match status" value="1"/>
</dbReference>
<dbReference type="eggNOG" id="COG3829">
    <property type="taxonomic scope" value="Bacteria"/>
</dbReference>
<dbReference type="Proteomes" id="UP000006034">
    <property type="component" value="Unassembled WGS sequence"/>
</dbReference>
<feature type="domain" description="Response regulatory" evidence="10">
    <location>
        <begin position="9"/>
        <end position="124"/>
    </location>
</feature>
<protein>
    <submittedName>
        <fullName evidence="13">PAS domain S-box protein</fullName>
    </submittedName>
</protein>
<feature type="region of interest" description="Disordered" evidence="8">
    <location>
        <begin position="541"/>
        <end position="561"/>
    </location>
</feature>
<dbReference type="CDD" id="cd00130">
    <property type="entry name" value="PAS"/>
    <property type="match status" value="1"/>
</dbReference>
<dbReference type="HOGENOM" id="CLU_000445_0_6_7"/>
<dbReference type="EMBL" id="ADCP02000003">
    <property type="protein sequence ID" value="EFV44464.1"/>
    <property type="molecule type" value="Genomic_DNA"/>
</dbReference>
<dbReference type="PROSITE" id="PS00676">
    <property type="entry name" value="SIGMA54_INTERACT_2"/>
    <property type="match status" value="1"/>
</dbReference>
<proteinExistence type="predicted"/>
<dbReference type="SUPFAM" id="SSF52172">
    <property type="entry name" value="CheY-like"/>
    <property type="match status" value="1"/>
</dbReference>
<keyword evidence="14" id="KW-1185">Reference proteome</keyword>
<dbReference type="InterPro" id="IPR011006">
    <property type="entry name" value="CheY-like_superfamily"/>
</dbReference>
<reference evidence="13 14" key="2">
    <citation type="submission" date="2013-04" db="EMBL/GenBank/DDBJ databases">
        <title>The Genome Sequence of Bilophila wadsworthia 3_1_6.</title>
        <authorList>
            <consortium name="The Broad Institute Genomics Platform"/>
            <person name="Earl A."/>
            <person name="Ward D."/>
            <person name="Feldgarden M."/>
            <person name="Gevers D."/>
            <person name="Sibley C."/>
            <person name="Strauss J."/>
            <person name="Allen-Vercoe E."/>
            <person name="Walker B."/>
            <person name="Young S."/>
            <person name="Zeng Q."/>
            <person name="Gargeya S."/>
            <person name="Fitzgerald M."/>
            <person name="Haas B."/>
            <person name="Abouelleil A."/>
            <person name="Allen A.W."/>
            <person name="Alvarado L."/>
            <person name="Arachchi H.M."/>
            <person name="Berlin A.M."/>
            <person name="Chapman S.B."/>
            <person name="Gainer-Dewar J."/>
            <person name="Goldberg J."/>
            <person name="Griggs A."/>
            <person name="Gujja S."/>
            <person name="Hansen M."/>
            <person name="Howarth C."/>
            <person name="Imamovic A."/>
            <person name="Ireland A."/>
            <person name="Larimer J."/>
            <person name="McCowan C."/>
            <person name="Murphy C."/>
            <person name="Pearson M."/>
            <person name="Poon T.W."/>
            <person name="Priest M."/>
            <person name="Roberts A."/>
            <person name="Saif S."/>
            <person name="Shea T."/>
            <person name="Sisk P."/>
            <person name="Sykes S."/>
            <person name="Wortman J."/>
            <person name="Nusbaum C."/>
            <person name="Birren B."/>
        </authorList>
    </citation>
    <scope>NUCLEOTIDE SEQUENCE [LARGE SCALE GENOMIC DNA]</scope>
    <source>
        <strain evidence="13 14">3_1_6</strain>
    </source>
</reference>
<dbReference type="InterPro" id="IPR002197">
    <property type="entry name" value="HTH_Fis"/>
</dbReference>
<dbReference type="CDD" id="cd00009">
    <property type="entry name" value="AAA"/>
    <property type="match status" value="1"/>
</dbReference>
<evidence type="ECO:0000256" key="7">
    <source>
        <dbReference type="SAM" id="Coils"/>
    </source>
</evidence>
<evidence type="ECO:0000256" key="3">
    <source>
        <dbReference type="ARBA" id="ARBA00023015"/>
    </source>
</evidence>
<dbReference type="PANTHER" id="PTHR32071">
    <property type="entry name" value="TRANSCRIPTIONAL REGULATORY PROTEIN"/>
    <property type="match status" value="1"/>
</dbReference>
<dbReference type="Pfam" id="PF08447">
    <property type="entry name" value="PAS_3"/>
    <property type="match status" value="1"/>
</dbReference>
<dbReference type="InterPro" id="IPR013655">
    <property type="entry name" value="PAS_fold_3"/>
</dbReference>
<dbReference type="InterPro" id="IPR009057">
    <property type="entry name" value="Homeodomain-like_sf"/>
</dbReference>
<evidence type="ECO:0000313" key="14">
    <source>
        <dbReference type="Proteomes" id="UP000006034"/>
    </source>
</evidence>
<feature type="coiled-coil region" evidence="7">
    <location>
        <begin position="126"/>
        <end position="157"/>
    </location>
</feature>
<dbReference type="SUPFAM" id="SSF55785">
    <property type="entry name" value="PYP-like sensor domain (PAS domain)"/>
    <property type="match status" value="1"/>
</dbReference>
<accession>E5Y6J2</accession>
<keyword evidence="5" id="KW-0804">Transcription</keyword>
<evidence type="ECO:0000256" key="8">
    <source>
        <dbReference type="SAM" id="MobiDB-lite"/>
    </source>
</evidence>
<evidence type="ECO:0000256" key="6">
    <source>
        <dbReference type="PROSITE-ProRule" id="PRU00169"/>
    </source>
</evidence>
<keyword evidence="4" id="KW-0238">DNA-binding</keyword>
<evidence type="ECO:0000256" key="1">
    <source>
        <dbReference type="ARBA" id="ARBA00022741"/>
    </source>
</evidence>
<dbReference type="InterPro" id="IPR058031">
    <property type="entry name" value="AAA_lid_NorR"/>
</dbReference>
<dbReference type="SUPFAM" id="SSF52540">
    <property type="entry name" value="P-loop containing nucleoside triphosphate hydrolases"/>
    <property type="match status" value="1"/>
</dbReference>
<dbReference type="eggNOG" id="COG2204">
    <property type="taxonomic scope" value="Bacteria"/>
</dbReference>
<dbReference type="InterPro" id="IPR025943">
    <property type="entry name" value="Sigma_54_int_dom_ATP-bd_2"/>
</dbReference>
<name>E5Y6J2_BILW3</name>
<evidence type="ECO:0000259" key="12">
    <source>
        <dbReference type="PROSITE" id="PS50113"/>
    </source>
</evidence>
<evidence type="ECO:0000256" key="4">
    <source>
        <dbReference type="ARBA" id="ARBA00023125"/>
    </source>
</evidence>
<feature type="domain" description="Sigma-54 factor interaction" evidence="9">
    <location>
        <begin position="299"/>
        <end position="526"/>
    </location>
</feature>
<dbReference type="GO" id="GO:0000160">
    <property type="term" value="P:phosphorelay signal transduction system"/>
    <property type="evidence" value="ECO:0007669"/>
    <property type="project" value="InterPro"/>
</dbReference>
<dbReference type="PROSITE" id="PS00688">
    <property type="entry name" value="SIGMA54_INTERACT_3"/>
    <property type="match status" value="1"/>
</dbReference>
<dbReference type="Pfam" id="PF00072">
    <property type="entry name" value="Response_reg"/>
    <property type="match status" value="1"/>
</dbReference>
<dbReference type="STRING" id="563192.HMPREF0179_01805"/>
<keyword evidence="3" id="KW-0805">Transcription regulation</keyword>
<dbReference type="Gene3D" id="3.40.50.2300">
    <property type="match status" value="1"/>
</dbReference>
<feature type="domain" description="PAC" evidence="12">
    <location>
        <begin position="230"/>
        <end position="282"/>
    </location>
</feature>
<dbReference type="InterPro" id="IPR025944">
    <property type="entry name" value="Sigma_54_int_dom_CS"/>
</dbReference>
<dbReference type="PROSITE" id="PS50045">
    <property type="entry name" value="SIGMA54_INTERACT_4"/>
    <property type="match status" value="1"/>
</dbReference>
<dbReference type="InterPro" id="IPR002078">
    <property type="entry name" value="Sigma_54_int"/>
</dbReference>
<dbReference type="Gene3D" id="3.40.50.300">
    <property type="entry name" value="P-loop containing nucleotide triphosphate hydrolases"/>
    <property type="match status" value="1"/>
</dbReference>
<dbReference type="Pfam" id="PF02954">
    <property type="entry name" value="HTH_8"/>
    <property type="match status" value="1"/>
</dbReference>
<dbReference type="NCBIfam" id="TIGR00229">
    <property type="entry name" value="sensory_box"/>
    <property type="match status" value="1"/>
</dbReference>
<evidence type="ECO:0000259" key="10">
    <source>
        <dbReference type="PROSITE" id="PS50110"/>
    </source>
</evidence>
<evidence type="ECO:0000259" key="11">
    <source>
        <dbReference type="PROSITE" id="PS50112"/>
    </source>
</evidence>
<dbReference type="InterPro" id="IPR035965">
    <property type="entry name" value="PAS-like_dom_sf"/>
</dbReference>
<keyword evidence="7" id="KW-0175">Coiled coil</keyword>
<feature type="domain" description="PAS" evidence="11">
    <location>
        <begin position="173"/>
        <end position="227"/>
    </location>
</feature>
<evidence type="ECO:0000313" key="13">
    <source>
        <dbReference type="EMBL" id="EFV44464.1"/>
    </source>
</evidence>
<feature type="modified residue" description="4-aspartylphosphate" evidence="6">
    <location>
        <position position="57"/>
    </location>
</feature>
<dbReference type="InterPro" id="IPR000700">
    <property type="entry name" value="PAS-assoc_C"/>
</dbReference>
<dbReference type="GO" id="GO:0006355">
    <property type="term" value="P:regulation of DNA-templated transcription"/>
    <property type="evidence" value="ECO:0007669"/>
    <property type="project" value="InterPro"/>
</dbReference>
<evidence type="ECO:0000259" key="9">
    <source>
        <dbReference type="PROSITE" id="PS50045"/>
    </source>
</evidence>
<dbReference type="AlphaFoldDB" id="E5Y6J2"/>
<dbReference type="GO" id="GO:0043565">
    <property type="term" value="F:sequence-specific DNA binding"/>
    <property type="evidence" value="ECO:0007669"/>
    <property type="project" value="InterPro"/>
</dbReference>
<dbReference type="FunFam" id="3.40.50.300:FF:000006">
    <property type="entry name" value="DNA-binding transcriptional regulator NtrC"/>
    <property type="match status" value="1"/>
</dbReference>
<dbReference type="InterPro" id="IPR027417">
    <property type="entry name" value="P-loop_NTPase"/>
</dbReference>
<dbReference type="GO" id="GO:0005524">
    <property type="term" value="F:ATP binding"/>
    <property type="evidence" value="ECO:0007669"/>
    <property type="project" value="UniProtKB-KW"/>
</dbReference>
<dbReference type="OrthoDB" id="5464420at2"/>
<comment type="caution">
    <text evidence="13">The sequence shown here is derived from an EMBL/GenBank/DDBJ whole genome shotgun (WGS) entry which is preliminary data.</text>
</comment>
<reference evidence="13 14" key="1">
    <citation type="submission" date="2010-10" db="EMBL/GenBank/DDBJ databases">
        <authorList>
            <consortium name="The Broad Institute Genome Sequencing Platform"/>
            <person name="Ward D."/>
            <person name="Earl A."/>
            <person name="Feldgarden M."/>
            <person name="Young S.K."/>
            <person name="Gargeya S."/>
            <person name="Zeng Q."/>
            <person name="Alvarado L."/>
            <person name="Berlin A."/>
            <person name="Bochicchio J."/>
            <person name="Chapman S.B."/>
            <person name="Chen Z."/>
            <person name="Freedman E."/>
            <person name="Gellesch M."/>
            <person name="Goldberg J."/>
            <person name="Griggs A."/>
            <person name="Gujja S."/>
            <person name="Heilman E."/>
            <person name="Heiman D."/>
            <person name="Howarth C."/>
            <person name="Mehta T."/>
            <person name="Neiman D."/>
            <person name="Pearson M."/>
            <person name="Roberts A."/>
            <person name="Saif S."/>
            <person name="Shea T."/>
            <person name="Shenoy N."/>
            <person name="Sisk P."/>
            <person name="Stolte C."/>
            <person name="Sykes S."/>
            <person name="White J."/>
            <person name="Yandava C."/>
            <person name="Allen-Vercoe E."/>
            <person name="Sibley C."/>
            <person name="Ambrose C.E."/>
            <person name="Strauss J."/>
            <person name="Daigneault M."/>
            <person name="Haas B."/>
            <person name="Nusbaum C."/>
            <person name="Birren B."/>
        </authorList>
    </citation>
    <scope>NUCLEOTIDE SEQUENCE [LARGE SCALE GENOMIC DNA]</scope>
    <source>
        <strain evidence="13 14">3_1_6</strain>
    </source>
</reference>
<dbReference type="SUPFAM" id="SSF46689">
    <property type="entry name" value="Homeodomain-like"/>
    <property type="match status" value="1"/>
</dbReference>
<gene>
    <name evidence="13" type="ORF">HMPREF0179_01805</name>
</gene>
<dbReference type="PROSITE" id="PS50110">
    <property type="entry name" value="RESPONSE_REGULATORY"/>
    <property type="match status" value="1"/>
</dbReference>
<keyword evidence="2" id="KW-0067">ATP-binding</keyword>
<dbReference type="Gene3D" id="1.10.8.60">
    <property type="match status" value="1"/>
</dbReference>
<sequence length="616" mass="69567">METEYEKPLVLVVDDDPTNLRILVSKLNREYRLGVAKSGTKALEYMGKQIPDLVLLDVMMPDMDGYAVCEHIKRDPRLCDIPVVFISYVDDPSQKTRGFEVGGVDYITKPFHDAEVLARVRTHIMNKQMREQLKRHNAEIGKELDEHRRQLLALLDNLPGLAYRETVIGGIPDARRAVSFVSDGVLGLTGYAPDRFMGEERLGLLDIAHEEDRETIRSAIATALKEHRRWELVYRIITAWGEEKWVWEQSSGAFDASGTLITIEGLVNDITEKQKNELGIRRENEELRERLKARCFNNIVGDSPPMREVFELIARAGATEDCVVVFGESGTGKELAARAVHECSARCDKPFIAVNCGAIPENLFESEFFGYKKGAFTGALADRKGCLDRADGGTLFLDELGELSLSAQTKLLRAIEGQGFTPVGGSDLHKPNFRIIAATNRNLAERVASGQMREDFFYRIHVIPIHLPPLRQRKEDIPLLIEYFLNAYPRVGDLPALNGEVMQAFMQYDWPGNIRELHNTLYRYLTLGKVQLGTLQVGSGQLPAGGQTGTGEAEHRQALPQEPLASALDRFEREYLLETLRRNDWKRAETADILGIDRRTLFRKIKQFDLEDEEGK</sequence>
<keyword evidence="1" id="KW-0547">Nucleotide-binding</keyword>
<evidence type="ECO:0000256" key="2">
    <source>
        <dbReference type="ARBA" id="ARBA00022840"/>
    </source>
</evidence>
<dbReference type="Gene3D" id="1.10.10.60">
    <property type="entry name" value="Homeodomain-like"/>
    <property type="match status" value="1"/>
</dbReference>
<dbReference type="Gene3D" id="3.30.450.20">
    <property type="entry name" value="PAS domain"/>
    <property type="match status" value="1"/>
</dbReference>
<dbReference type="InterPro" id="IPR003593">
    <property type="entry name" value="AAA+_ATPase"/>
</dbReference>